<evidence type="ECO:0000313" key="2">
    <source>
        <dbReference type="Proteomes" id="UP000219036"/>
    </source>
</evidence>
<sequence length="163" mass="18891">MEKDSVYIHYLIGDLESYVVDNKTKIEKIINSRENLSIEDSLYIFEKFSNSLKKTTNLIKLSREIKDTDTLRTVSIISSETIAWIMFTLPSVESVIPVFIENLMIDKRHIIDALGELLLEFDELIENPEKLRSVNRELFVMVNDVSMFFGHLSEIMKKGAIEN</sequence>
<organism evidence="1 2">
    <name type="scientific">Persephonella hydrogeniphila</name>
    <dbReference type="NCBI Taxonomy" id="198703"/>
    <lineage>
        <taxon>Bacteria</taxon>
        <taxon>Pseudomonadati</taxon>
        <taxon>Aquificota</taxon>
        <taxon>Aquificia</taxon>
        <taxon>Aquificales</taxon>
        <taxon>Hydrogenothermaceae</taxon>
        <taxon>Persephonella</taxon>
    </lineage>
</organism>
<keyword evidence="2" id="KW-1185">Reference proteome</keyword>
<dbReference type="AlphaFoldDB" id="A0A285NG37"/>
<dbReference type="Proteomes" id="UP000219036">
    <property type="component" value="Unassembled WGS sequence"/>
</dbReference>
<reference evidence="2" key="1">
    <citation type="submission" date="2017-09" db="EMBL/GenBank/DDBJ databases">
        <authorList>
            <person name="Varghese N."/>
            <person name="Submissions S."/>
        </authorList>
    </citation>
    <scope>NUCLEOTIDE SEQUENCE [LARGE SCALE GENOMIC DNA]</scope>
    <source>
        <strain evidence="2">DSM 15103</strain>
    </source>
</reference>
<proteinExistence type="predicted"/>
<protein>
    <submittedName>
        <fullName evidence="1">Uncharacterized protein</fullName>
    </submittedName>
</protein>
<dbReference type="EMBL" id="OBEI01000005">
    <property type="protein sequence ID" value="SNZ08440.1"/>
    <property type="molecule type" value="Genomic_DNA"/>
</dbReference>
<dbReference type="RefSeq" id="WP_097000461.1">
    <property type="nucleotide sequence ID" value="NZ_OBEI01000005.1"/>
</dbReference>
<dbReference type="OrthoDB" id="14045at2"/>
<name>A0A285NG37_9AQUI</name>
<accession>A0A285NG37</accession>
<evidence type="ECO:0000313" key="1">
    <source>
        <dbReference type="EMBL" id="SNZ08440.1"/>
    </source>
</evidence>
<gene>
    <name evidence="1" type="ORF">SAMN06265182_1284</name>
</gene>